<evidence type="ECO:0000313" key="2">
    <source>
        <dbReference type="Proteomes" id="UP001187192"/>
    </source>
</evidence>
<organism evidence="1 2">
    <name type="scientific">Ficus carica</name>
    <name type="common">Common fig</name>
    <dbReference type="NCBI Taxonomy" id="3494"/>
    <lineage>
        <taxon>Eukaryota</taxon>
        <taxon>Viridiplantae</taxon>
        <taxon>Streptophyta</taxon>
        <taxon>Embryophyta</taxon>
        <taxon>Tracheophyta</taxon>
        <taxon>Spermatophyta</taxon>
        <taxon>Magnoliopsida</taxon>
        <taxon>eudicotyledons</taxon>
        <taxon>Gunneridae</taxon>
        <taxon>Pentapetalae</taxon>
        <taxon>rosids</taxon>
        <taxon>fabids</taxon>
        <taxon>Rosales</taxon>
        <taxon>Moraceae</taxon>
        <taxon>Ficeae</taxon>
        <taxon>Ficus</taxon>
    </lineage>
</organism>
<sequence>MLGLRRQLTSSETTVWGGHGRRSTQIWKTTVDGWISDLESLQRDSRFGRRPSWGTTRGWWWDRRKFSTDSFLFSAISATVPGCPAIVHAASADDSLHAAAFDLRDGAAGDNTMAGMVAAQPLQPP</sequence>
<keyword evidence="2" id="KW-1185">Reference proteome</keyword>
<evidence type="ECO:0000313" key="1">
    <source>
        <dbReference type="EMBL" id="GMN40591.1"/>
    </source>
</evidence>
<name>A0AA88AB28_FICCA</name>
<protein>
    <submittedName>
        <fullName evidence="1">Uncharacterized protein</fullName>
    </submittedName>
</protein>
<proteinExistence type="predicted"/>
<accession>A0AA88AB28</accession>
<dbReference type="EMBL" id="BTGU01000011">
    <property type="protein sequence ID" value="GMN40591.1"/>
    <property type="molecule type" value="Genomic_DNA"/>
</dbReference>
<comment type="caution">
    <text evidence="1">The sequence shown here is derived from an EMBL/GenBank/DDBJ whole genome shotgun (WGS) entry which is preliminary data.</text>
</comment>
<dbReference type="AlphaFoldDB" id="A0AA88AB28"/>
<gene>
    <name evidence="1" type="ORF">TIFTF001_009814</name>
</gene>
<reference evidence="1" key="1">
    <citation type="submission" date="2023-07" db="EMBL/GenBank/DDBJ databases">
        <title>draft genome sequence of fig (Ficus carica).</title>
        <authorList>
            <person name="Takahashi T."/>
            <person name="Nishimura K."/>
        </authorList>
    </citation>
    <scope>NUCLEOTIDE SEQUENCE</scope>
</reference>
<dbReference type="Proteomes" id="UP001187192">
    <property type="component" value="Unassembled WGS sequence"/>
</dbReference>